<dbReference type="InterPro" id="IPR001296">
    <property type="entry name" value="Glyco_trans_1"/>
</dbReference>
<dbReference type="OrthoDB" id="9801609at2"/>
<proteinExistence type="predicted"/>
<dbReference type="PANTHER" id="PTHR45947">
    <property type="entry name" value="SULFOQUINOVOSYL TRANSFERASE SQD2"/>
    <property type="match status" value="1"/>
</dbReference>
<dbReference type="InterPro" id="IPR028098">
    <property type="entry name" value="Glyco_trans_4-like_N"/>
</dbReference>
<evidence type="ECO:0000313" key="3">
    <source>
        <dbReference type="EMBL" id="OAT51423.1"/>
    </source>
</evidence>
<feature type="domain" description="Glycosyl transferase family 1" evidence="1">
    <location>
        <begin position="182"/>
        <end position="329"/>
    </location>
</feature>
<comment type="caution">
    <text evidence="3">The sequence shown here is derived from an EMBL/GenBank/DDBJ whole genome shotgun (WGS) entry which is preliminary data.</text>
</comment>
<evidence type="ECO:0000313" key="4">
    <source>
        <dbReference type="Proteomes" id="UP000078224"/>
    </source>
</evidence>
<keyword evidence="3" id="KW-0808">Transferase</keyword>
<protein>
    <submittedName>
        <fullName evidence="3">Glycosyltransferase</fullName>
        <ecNumber evidence="3">2.4.1.-</ecNumber>
    </submittedName>
</protein>
<dbReference type="RefSeq" id="WP_068908684.1">
    <property type="nucleotide sequence ID" value="NZ_LXEW01000031.1"/>
</dbReference>
<sequence length="357" mass="41141">MKVLVFSHEFPPCLGGAGTIANFLYQNFTDDKNFDVTVLTSKRSPSDSNNKIYTPKLSKKFWFFAYLPWLLINNKKFDIIILNDPAAIYTAGVILSKKQRKKSICIIHGVEKHLKPSNFFIKLINFPYFFKKSLKNSKKVVFVSNFIKKKYETEYNITPTNGIVIHGGVNKIFRTLKEKRLNTLKKSPLKFITVSRIVRGKGYDRMLAIFEILYTMGLSFEWHIVGDGNYRDSLEKNINNSIISDRVILLGKRPENKLPHLLSSYDLYILLSELEESFGLSYLEASACGLIPIGYDSYGIKEAFNYIKTGYLLNNNDDNYILAEKIYAIAKKTSLINNACFRFDESFFHDIKKIIKD</sequence>
<gene>
    <name evidence="3" type="ORF">M998_2038</name>
</gene>
<dbReference type="SUPFAM" id="SSF53756">
    <property type="entry name" value="UDP-Glycosyltransferase/glycogen phosphorylase"/>
    <property type="match status" value="1"/>
</dbReference>
<dbReference type="PATRIC" id="fig|1354272.4.peg.2067"/>
<dbReference type="AlphaFoldDB" id="A0A1B7JU41"/>
<feature type="domain" description="Glycosyltransferase subfamily 4-like N-terminal" evidence="2">
    <location>
        <begin position="15"/>
        <end position="170"/>
    </location>
</feature>
<dbReference type="Pfam" id="PF13439">
    <property type="entry name" value="Glyco_transf_4"/>
    <property type="match status" value="1"/>
</dbReference>
<name>A0A1B7JU41_9GAMM</name>
<dbReference type="EC" id="2.4.1.-" evidence="3"/>
<dbReference type="InterPro" id="IPR050194">
    <property type="entry name" value="Glycosyltransferase_grp1"/>
</dbReference>
<dbReference type="Pfam" id="PF00534">
    <property type="entry name" value="Glycos_transf_1"/>
    <property type="match status" value="1"/>
</dbReference>
<organism evidence="3 4">
    <name type="scientific">Providencia heimbachae ATCC 35613</name>
    <dbReference type="NCBI Taxonomy" id="1354272"/>
    <lineage>
        <taxon>Bacteria</taxon>
        <taxon>Pseudomonadati</taxon>
        <taxon>Pseudomonadota</taxon>
        <taxon>Gammaproteobacteria</taxon>
        <taxon>Enterobacterales</taxon>
        <taxon>Morganellaceae</taxon>
        <taxon>Providencia</taxon>
    </lineage>
</organism>
<keyword evidence="4" id="KW-1185">Reference proteome</keyword>
<dbReference type="PANTHER" id="PTHR45947:SF3">
    <property type="entry name" value="SULFOQUINOVOSYL TRANSFERASE SQD2"/>
    <property type="match status" value="1"/>
</dbReference>
<keyword evidence="3" id="KW-0328">Glycosyltransferase</keyword>
<dbReference type="EMBL" id="LXEW01000031">
    <property type="protein sequence ID" value="OAT51423.1"/>
    <property type="molecule type" value="Genomic_DNA"/>
</dbReference>
<reference evidence="3 4" key="1">
    <citation type="submission" date="2016-04" db="EMBL/GenBank/DDBJ databases">
        <title>ATOL: Assembling a taxonomically balanced genome-scale reconstruction of the evolutionary history of the Enterobacteriaceae.</title>
        <authorList>
            <person name="Plunkett G.III."/>
            <person name="Neeno-Eckwall E.C."/>
            <person name="Glasner J.D."/>
            <person name="Perna N.T."/>
        </authorList>
    </citation>
    <scope>NUCLEOTIDE SEQUENCE [LARGE SCALE GENOMIC DNA]</scope>
    <source>
        <strain evidence="3 4">ATCC 35613</strain>
    </source>
</reference>
<accession>A0A1B7JU41</accession>
<dbReference type="Proteomes" id="UP000078224">
    <property type="component" value="Unassembled WGS sequence"/>
</dbReference>
<evidence type="ECO:0000259" key="1">
    <source>
        <dbReference type="Pfam" id="PF00534"/>
    </source>
</evidence>
<dbReference type="Gene3D" id="3.40.50.2000">
    <property type="entry name" value="Glycogen Phosphorylase B"/>
    <property type="match status" value="2"/>
</dbReference>
<dbReference type="CDD" id="cd03801">
    <property type="entry name" value="GT4_PimA-like"/>
    <property type="match status" value="1"/>
</dbReference>
<evidence type="ECO:0000259" key="2">
    <source>
        <dbReference type="Pfam" id="PF13439"/>
    </source>
</evidence>
<dbReference type="GO" id="GO:0016757">
    <property type="term" value="F:glycosyltransferase activity"/>
    <property type="evidence" value="ECO:0007669"/>
    <property type="project" value="UniProtKB-KW"/>
</dbReference>